<evidence type="ECO:0000313" key="2">
    <source>
        <dbReference type="Proteomes" id="UP000232722"/>
    </source>
</evidence>
<accession>A0A2N0P9K1</accession>
<dbReference type="AlphaFoldDB" id="A0A2N0P9K1"/>
<sequence length="54" mass="6403">MSTESTKTRRKQVYDMNEWKYCRVNNLLQQTNALFSMTFVKYIRGASVLIVPLK</sequence>
<dbReference type="EMBL" id="LLXJ01001183">
    <property type="protein sequence ID" value="PKC03463.1"/>
    <property type="molecule type" value="Genomic_DNA"/>
</dbReference>
<proteinExistence type="predicted"/>
<name>A0A2N0P9K1_9GLOM</name>
<dbReference type="Proteomes" id="UP000232722">
    <property type="component" value="Unassembled WGS sequence"/>
</dbReference>
<organism evidence="1 2">
    <name type="scientific">Rhizophagus irregularis</name>
    <dbReference type="NCBI Taxonomy" id="588596"/>
    <lineage>
        <taxon>Eukaryota</taxon>
        <taxon>Fungi</taxon>
        <taxon>Fungi incertae sedis</taxon>
        <taxon>Mucoromycota</taxon>
        <taxon>Glomeromycotina</taxon>
        <taxon>Glomeromycetes</taxon>
        <taxon>Glomerales</taxon>
        <taxon>Glomeraceae</taxon>
        <taxon>Rhizophagus</taxon>
    </lineage>
</organism>
<evidence type="ECO:0000313" key="1">
    <source>
        <dbReference type="EMBL" id="PKC03463.1"/>
    </source>
</evidence>
<protein>
    <submittedName>
        <fullName evidence="1">Uncharacterized protein</fullName>
    </submittedName>
</protein>
<comment type="caution">
    <text evidence="1">The sequence shown here is derived from an EMBL/GenBank/DDBJ whole genome shotgun (WGS) entry which is preliminary data.</text>
</comment>
<dbReference type="VEuPathDB" id="FungiDB:RhiirA1_408802"/>
<reference evidence="1 2" key="1">
    <citation type="submission" date="2016-04" db="EMBL/GenBank/DDBJ databases">
        <title>Genome analyses suggest a sexual origin of heterokaryosis in a supposedly ancient asexual fungus.</title>
        <authorList>
            <person name="Ropars J."/>
            <person name="Sedzielewska K."/>
            <person name="Noel J."/>
            <person name="Charron P."/>
            <person name="Farinelli L."/>
            <person name="Marton T."/>
            <person name="Kruger M."/>
            <person name="Pelin A."/>
            <person name="Brachmann A."/>
            <person name="Corradi N."/>
        </authorList>
    </citation>
    <scope>NUCLEOTIDE SEQUENCE [LARGE SCALE GENOMIC DNA]</scope>
    <source>
        <strain evidence="1 2">A5</strain>
    </source>
</reference>
<reference evidence="1 2" key="2">
    <citation type="submission" date="2017-09" db="EMBL/GenBank/DDBJ databases">
        <title>Extensive intraspecific genome diversity in a model arbuscular mycorrhizal fungus.</title>
        <authorList>
            <person name="Chen E.C."/>
            <person name="Morin E."/>
            <person name="Beaudet D."/>
            <person name="Noel J."/>
            <person name="Ndikumana S."/>
            <person name="Charron P."/>
            <person name="St-Onge C."/>
            <person name="Giorgi J."/>
            <person name="Grigoriev I.V."/>
            <person name="Roux C."/>
            <person name="Martin F.M."/>
            <person name="Corradi N."/>
        </authorList>
    </citation>
    <scope>NUCLEOTIDE SEQUENCE [LARGE SCALE GENOMIC DNA]</scope>
    <source>
        <strain evidence="1 2">A5</strain>
    </source>
</reference>
<gene>
    <name evidence="1" type="ORF">RhiirA5_363201</name>
</gene>